<keyword evidence="4" id="KW-1185">Reference proteome</keyword>
<proteinExistence type="predicted"/>
<feature type="transmembrane region" description="Helical" evidence="1">
    <location>
        <begin position="72"/>
        <end position="91"/>
    </location>
</feature>
<evidence type="ECO:0000259" key="2">
    <source>
        <dbReference type="Pfam" id="PF07916"/>
    </source>
</evidence>
<reference evidence="3 4" key="1">
    <citation type="submission" date="2018-12" db="EMBL/GenBank/DDBJ databases">
        <authorList>
            <consortium name="Pathogen Informatics"/>
        </authorList>
    </citation>
    <scope>NUCLEOTIDE SEQUENCE [LARGE SCALE GENOMIC DNA]</scope>
    <source>
        <strain evidence="3 4">NCTC12871</strain>
    </source>
</reference>
<accession>A0A448TTX3</accession>
<keyword evidence="1" id="KW-0812">Transmembrane</keyword>
<dbReference type="OrthoDB" id="5645662at2"/>
<keyword evidence="1" id="KW-1133">Transmembrane helix</keyword>
<evidence type="ECO:0000313" key="3">
    <source>
        <dbReference type="EMBL" id="VEJ09396.1"/>
    </source>
</evidence>
<dbReference type="EMBL" id="LR134510">
    <property type="protein sequence ID" value="VEJ09396.1"/>
    <property type="molecule type" value="Genomic_DNA"/>
</dbReference>
<dbReference type="RefSeq" id="WP_126599295.1">
    <property type="nucleotide sequence ID" value="NZ_LR134510.1"/>
</dbReference>
<evidence type="ECO:0000256" key="1">
    <source>
        <dbReference type="SAM" id="Phobius"/>
    </source>
</evidence>
<feature type="transmembrane region" description="Helical" evidence="1">
    <location>
        <begin position="400"/>
        <end position="419"/>
    </location>
</feature>
<sequence>MNLMTIRLEVDTYYEYFMNTFSWVMFDNTWELFKNTGLFILPIIIQILAKWAKVREEGADEGNKGKLLVNWLENYLYITITLMVMTCIPLFQVNFHIIDTKLDAMCGAQRTTPSPQETQLGQAFHETKLNGKAPEMPLWWAFVYGVSKGFTNGLVNAIPCRPHLEELSMALNQFTLSDPMLREDIAEFNNYCYIPAKNRFLKQMRNDGVTLNNAEVADIAWPGSKILLEGGFYGKYHVKYPKKYWKYLKYRDWGFGSDPAAGGFPMCDDFWKGNGVIIGGEGKKRSLYYRILDAYPEDLKQQVSALFKYKKIPGESYNDYLVRYAMSPQKLQMSDGVNPYGARYSGHYSEAGQAGSGWSFGNWGKSIISGISTFFGALGATVTDNMMQPTFKILKFSLQIIQPLLLALLTIATPIIIILSGYKPKAIINISFAFFGLIFLTYIWEVVHWIESWLFDALYDSSTYTTMNDPLNGLNNHSADNVFNLVIGIMYVVFPGAFFAMLGWAGINIGDFVQKAIDKQNSQAEKSGRKGANMGLAGVDAATGGKSKVITKHLRQ</sequence>
<organism evidence="3 4">
    <name type="scientific">Actinobacillus delphinicola</name>
    <dbReference type="NCBI Taxonomy" id="51161"/>
    <lineage>
        <taxon>Bacteria</taxon>
        <taxon>Pseudomonadati</taxon>
        <taxon>Pseudomonadota</taxon>
        <taxon>Gammaproteobacteria</taxon>
        <taxon>Pasteurellales</taxon>
        <taxon>Pasteurellaceae</taxon>
        <taxon>Actinobacillus</taxon>
    </lineage>
</organism>
<feature type="transmembrane region" description="Helical" evidence="1">
    <location>
        <begin position="426"/>
        <end position="444"/>
    </location>
</feature>
<keyword evidence="1" id="KW-0472">Membrane</keyword>
<dbReference type="Pfam" id="PF07916">
    <property type="entry name" value="TraG_N"/>
    <property type="match status" value="1"/>
</dbReference>
<dbReference type="KEGG" id="adp:NCTC12871_00849"/>
<feature type="transmembrane region" description="Helical" evidence="1">
    <location>
        <begin position="482"/>
        <end position="505"/>
    </location>
</feature>
<evidence type="ECO:0000313" key="4">
    <source>
        <dbReference type="Proteomes" id="UP000279799"/>
    </source>
</evidence>
<name>A0A448TTX3_9PAST</name>
<dbReference type="AlphaFoldDB" id="A0A448TTX3"/>
<feature type="transmembrane region" description="Helical" evidence="1">
    <location>
        <begin position="32"/>
        <end position="51"/>
    </location>
</feature>
<gene>
    <name evidence="3" type="ORF">NCTC12871_00849</name>
</gene>
<dbReference type="InterPro" id="IPR012931">
    <property type="entry name" value="TraG_N_Proteobacteria"/>
</dbReference>
<protein>
    <submittedName>
        <fullName evidence="3">TraG-like protein, N-terminal region</fullName>
    </submittedName>
</protein>
<feature type="domain" description="TraG N-terminal Proteobacteria" evidence="2">
    <location>
        <begin position="15"/>
        <end position="524"/>
    </location>
</feature>
<dbReference type="Proteomes" id="UP000279799">
    <property type="component" value="Chromosome"/>
</dbReference>